<dbReference type="RefSeq" id="WP_191853696.1">
    <property type="nucleotide sequence ID" value="NZ_JACERG010000015.1"/>
</dbReference>
<name>A0A7W2HW72_9ACTN</name>
<evidence type="ECO:0000259" key="1">
    <source>
        <dbReference type="Pfam" id="PF13649"/>
    </source>
</evidence>
<comment type="caution">
    <text evidence="2">The sequence shown here is derived from an EMBL/GenBank/DDBJ whole genome shotgun (WGS) entry which is preliminary data.</text>
</comment>
<gene>
    <name evidence="2" type="ORF">H1X69_21310</name>
</gene>
<dbReference type="Pfam" id="PF13649">
    <property type="entry name" value="Methyltransf_25"/>
    <property type="match status" value="1"/>
</dbReference>
<dbReference type="InterPro" id="IPR041698">
    <property type="entry name" value="Methyltransf_25"/>
</dbReference>
<sequence length="226" mass="24769">MTHTTPPSPEEIAREWHARARRAGLARVMRAQQPPELGEAVTEETRRTLARLLKRAGQELPEGIGTVLEIGCGIGRLTPTLAAAARRVAALDMTPGMLESARTACADLEHVSLHLLRAQDLTLEDVDRLVGRPADVTVCVWVLMHLLDDAELAALFRTLSLATRHLLLIEYERAAVPVGRFSRLRPLSHFLDLLPGSRVLERHELDYGGDRSFAALVDTGLSGGAR</sequence>
<dbReference type="Proteomes" id="UP000587608">
    <property type="component" value="Unassembled WGS sequence"/>
</dbReference>
<evidence type="ECO:0000313" key="2">
    <source>
        <dbReference type="EMBL" id="MBA5223945.1"/>
    </source>
</evidence>
<reference evidence="2 3" key="1">
    <citation type="submission" date="2020-07" db="EMBL/GenBank/DDBJ databases">
        <title>Differential regulation of undecylprodigiosin biosynthesis in the yeast-scavenging Streptomyces strain MBK6.</title>
        <authorList>
            <person name="Baral B."/>
            <person name="Siitonen V."/>
            <person name="Laughlin M."/>
            <person name="Yamada K."/>
            <person name="Ilomaeki M."/>
            <person name="Metsae-Ketelae M."/>
            <person name="Niemi J."/>
        </authorList>
    </citation>
    <scope>NUCLEOTIDE SEQUENCE [LARGE SCALE GENOMIC DNA]</scope>
    <source>
        <strain evidence="2 3">MBK6</strain>
    </source>
</reference>
<dbReference type="Gene3D" id="3.40.50.150">
    <property type="entry name" value="Vaccinia Virus protein VP39"/>
    <property type="match status" value="1"/>
</dbReference>
<organism evidence="2 3">
    <name type="scientific">Streptomyces griseoaurantiacus</name>
    <dbReference type="NCBI Taxonomy" id="68213"/>
    <lineage>
        <taxon>Bacteria</taxon>
        <taxon>Bacillati</taxon>
        <taxon>Actinomycetota</taxon>
        <taxon>Actinomycetes</taxon>
        <taxon>Kitasatosporales</taxon>
        <taxon>Streptomycetaceae</taxon>
        <taxon>Streptomyces</taxon>
        <taxon>Streptomyces aurantiacus group</taxon>
    </lineage>
</organism>
<keyword evidence="2" id="KW-0808">Transferase</keyword>
<dbReference type="InterPro" id="IPR029063">
    <property type="entry name" value="SAM-dependent_MTases_sf"/>
</dbReference>
<dbReference type="GO" id="GO:0008168">
    <property type="term" value="F:methyltransferase activity"/>
    <property type="evidence" value="ECO:0007669"/>
    <property type="project" value="UniProtKB-KW"/>
</dbReference>
<proteinExistence type="predicted"/>
<feature type="domain" description="Methyltransferase" evidence="1">
    <location>
        <begin position="67"/>
        <end position="159"/>
    </location>
</feature>
<dbReference type="CDD" id="cd02440">
    <property type="entry name" value="AdoMet_MTases"/>
    <property type="match status" value="1"/>
</dbReference>
<dbReference type="GO" id="GO:0032259">
    <property type="term" value="P:methylation"/>
    <property type="evidence" value="ECO:0007669"/>
    <property type="project" value="UniProtKB-KW"/>
</dbReference>
<dbReference type="EMBL" id="JACERG010000015">
    <property type="protein sequence ID" value="MBA5223945.1"/>
    <property type="molecule type" value="Genomic_DNA"/>
</dbReference>
<dbReference type="AlphaFoldDB" id="A0A7W2HW72"/>
<keyword evidence="2" id="KW-0489">Methyltransferase</keyword>
<accession>A0A7W2HW72</accession>
<protein>
    <submittedName>
        <fullName evidence="2">Class I SAM-dependent methyltransferase</fullName>
    </submittedName>
</protein>
<dbReference type="SUPFAM" id="SSF53335">
    <property type="entry name" value="S-adenosyl-L-methionine-dependent methyltransferases"/>
    <property type="match status" value="1"/>
</dbReference>
<evidence type="ECO:0000313" key="3">
    <source>
        <dbReference type="Proteomes" id="UP000587608"/>
    </source>
</evidence>